<dbReference type="PANTHER" id="PTHR37937">
    <property type="entry name" value="CONJUGATIVE TRANSFER: DNA TRANSPORT"/>
    <property type="match status" value="1"/>
</dbReference>
<keyword evidence="5 7" id="KW-1133">Transmembrane helix</keyword>
<dbReference type="RefSeq" id="WP_016274471.1">
    <property type="nucleotide sequence ID" value="NZ_KE159491.1"/>
</dbReference>
<proteinExistence type="inferred from homology"/>
<protein>
    <recommendedName>
        <fullName evidence="10">Type IV secretion system coupling protein TraD DNA-binding domain-containing protein</fullName>
    </recommendedName>
</protein>
<evidence type="ECO:0000313" key="9">
    <source>
        <dbReference type="Proteomes" id="UP000014212"/>
    </source>
</evidence>
<comment type="caution">
    <text evidence="8">The sequence shown here is derived from an EMBL/GenBank/DDBJ whole genome shotgun (WGS) entry which is preliminary data.</text>
</comment>
<dbReference type="SUPFAM" id="SSF52540">
    <property type="entry name" value="P-loop containing nucleoside triphosphate hydrolases"/>
    <property type="match status" value="1"/>
</dbReference>
<dbReference type="InterPro" id="IPR027417">
    <property type="entry name" value="P-loop_NTPase"/>
</dbReference>
<dbReference type="EMBL" id="ASSO01000014">
    <property type="protein sequence ID" value="EOS05112.1"/>
    <property type="molecule type" value="Genomic_DNA"/>
</dbReference>
<feature type="transmembrane region" description="Helical" evidence="7">
    <location>
        <begin position="6"/>
        <end position="24"/>
    </location>
</feature>
<comment type="subcellular location">
    <subcellularLocation>
        <location evidence="1">Cell membrane</location>
        <topology evidence="1">Multi-pass membrane protein</topology>
    </subcellularLocation>
</comment>
<evidence type="ECO:0000256" key="7">
    <source>
        <dbReference type="SAM" id="Phobius"/>
    </source>
</evidence>
<reference evidence="8 9" key="1">
    <citation type="submission" date="2013-04" db="EMBL/GenBank/DDBJ databases">
        <title>The Genome Sequence of Bacteroides uniformis dnLKV2.</title>
        <authorList>
            <consortium name="The Broad Institute Genomics Platform"/>
            <consortium name="The Broad Institute Genome Sequencing Center for Infectious Disease"/>
            <person name="Earl A."/>
            <person name="Xavier R."/>
            <person name="Kuhn K."/>
            <person name="Stappenbeck T."/>
            <person name="Walker B."/>
            <person name="Young S."/>
            <person name="Zeng Q."/>
            <person name="Gargeya S."/>
            <person name="Fitzgerald M."/>
            <person name="Haas B."/>
            <person name="Abouelleil A."/>
            <person name="Allen A.W."/>
            <person name="Alvarado L."/>
            <person name="Arachchi H.M."/>
            <person name="Berlin A.M."/>
            <person name="Chapman S.B."/>
            <person name="Gainer-Dewar J."/>
            <person name="Goldberg J."/>
            <person name="Griggs A."/>
            <person name="Gujja S."/>
            <person name="Hansen M."/>
            <person name="Howarth C."/>
            <person name="Imamovic A."/>
            <person name="Ireland A."/>
            <person name="Larimer J."/>
            <person name="McCowan C."/>
            <person name="Murphy C."/>
            <person name="Pearson M."/>
            <person name="Poon T.W."/>
            <person name="Priest M."/>
            <person name="Roberts A."/>
            <person name="Saif S."/>
            <person name="Shea T."/>
            <person name="Sisk P."/>
            <person name="Sykes S."/>
            <person name="Wortman J."/>
            <person name="Nusbaum C."/>
            <person name="Birren B."/>
        </authorList>
    </citation>
    <scope>NUCLEOTIDE SEQUENCE [LARGE SCALE GENOMIC DNA]</scope>
    <source>
        <strain evidence="9">dnLKV2</strain>
    </source>
</reference>
<dbReference type="AlphaFoldDB" id="R9HM63"/>
<evidence type="ECO:0000256" key="4">
    <source>
        <dbReference type="ARBA" id="ARBA00022692"/>
    </source>
</evidence>
<keyword evidence="3" id="KW-1003">Cell membrane</keyword>
<dbReference type="InterPro" id="IPR003688">
    <property type="entry name" value="TraG/VirD4"/>
</dbReference>
<evidence type="ECO:0000256" key="3">
    <source>
        <dbReference type="ARBA" id="ARBA00022475"/>
    </source>
</evidence>
<comment type="similarity">
    <text evidence="2">Belongs to the VirD4/TraG family.</text>
</comment>
<organism evidence="8 9">
    <name type="scientific">Bacteroides uniformis dnLKV2</name>
    <dbReference type="NCBI Taxonomy" id="1235787"/>
    <lineage>
        <taxon>Bacteria</taxon>
        <taxon>Pseudomonadati</taxon>
        <taxon>Bacteroidota</taxon>
        <taxon>Bacteroidia</taxon>
        <taxon>Bacteroidales</taxon>
        <taxon>Bacteroidaceae</taxon>
        <taxon>Bacteroides</taxon>
    </lineage>
</organism>
<keyword evidence="6 7" id="KW-0472">Membrane</keyword>
<evidence type="ECO:0000256" key="2">
    <source>
        <dbReference type="ARBA" id="ARBA00008806"/>
    </source>
</evidence>
<dbReference type="Pfam" id="PF02534">
    <property type="entry name" value="T4SS-DNA_transf"/>
    <property type="match status" value="1"/>
</dbReference>
<evidence type="ECO:0000256" key="6">
    <source>
        <dbReference type="ARBA" id="ARBA00023136"/>
    </source>
</evidence>
<dbReference type="HOGENOM" id="CLU_019050_2_1_10"/>
<evidence type="ECO:0000256" key="5">
    <source>
        <dbReference type="ARBA" id="ARBA00022989"/>
    </source>
</evidence>
<dbReference type="Gene3D" id="3.40.50.300">
    <property type="entry name" value="P-loop containing nucleotide triphosphate hydrolases"/>
    <property type="match status" value="1"/>
</dbReference>
<accession>R9HM63</accession>
<dbReference type="PATRIC" id="fig|1235787.3.peg.4106"/>
<dbReference type="PANTHER" id="PTHR37937:SF1">
    <property type="entry name" value="CONJUGATIVE TRANSFER: DNA TRANSPORT"/>
    <property type="match status" value="1"/>
</dbReference>
<sequence length="478" mass="54321">MMTYIFIGIAIFAAIILVVLMIPSSNKKEEQKQRYSFELEAGNGKRITFGNPFNNFLVYAGAEGGKTKSIGKPLLREYIKYHFAGMIYDYKDFDLTKTAYNLTKKANYPYKFYYISFTDMEHTYRTNPIAPAIVEDESLFLQLLGDFFAAYMEKDAKKDEWFGGALGILRGVGIRFYHDFPQFCTIPHIVNFICQAGAAKITEFLNSSIQSRALAKGFLDAADSPKTQASFLSSLTRSLGILANDKKICYVLSGNDFSFNLIDPEEPKLVAIANSYQVESLISPVISLMLSISSRRFTLKNKIPFFYFLDEATTFKIEEFEKMPSVLREYLCSFTLLTQSAAKIEKLYGRLDRSSIEANFSNQFYGRTKDIEALKSYPLVFGKAEKQRISRTTGSSRGADSRSKTVSLQKEEVYDTSFFTNLKSGEFVGSAAHSNMPTFHLRFKMYDEPEEPLPIVHTVLRSEIEQCYLQIIDDVSKL</sequence>
<dbReference type="InterPro" id="IPR051539">
    <property type="entry name" value="T4SS-coupling_protein"/>
</dbReference>
<name>R9HM63_BACUN</name>
<evidence type="ECO:0000313" key="8">
    <source>
        <dbReference type="EMBL" id="EOS05112.1"/>
    </source>
</evidence>
<evidence type="ECO:0008006" key="10">
    <source>
        <dbReference type="Google" id="ProtNLM"/>
    </source>
</evidence>
<keyword evidence="4 7" id="KW-0812">Transmembrane</keyword>
<dbReference type="CDD" id="cd01127">
    <property type="entry name" value="TrwB_TraG_TraD_VirD4"/>
    <property type="match status" value="1"/>
</dbReference>
<gene>
    <name evidence="8" type="ORF">C801_04043</name>
</gene>
<evidence type="ECO:0000256" key="1">
    <source>
        <dbReference type="ARBA" id="ARBA00004651"/>
    </source>
</evidence>
<dbReference type="GO" id="GO:0005886">
    <property type="term" value="C:plasma membrane"/>
    <property type="evidence" value="ECO:0007669"/>
    <property type="project" value="UniProtKB-SubCell"/>
</dbReference>
<dbReference type="Proteomes" id="UP000014212">
    <property type="component" value="Unassembled WGS sequence"/>
</dbReference>